<keyword evidence="2" id="KW-1185">Reference proteome</keyword>
<reference evidence="1 2" key="1">
    <citation type="submission" date="2024-09" db="EMBL/GenBank/DDBJ databases">
        <authorList>
            <person name="Sun Q."/>
            <person name="Mori K."/>
        </authorList>
    </citation>
    <scope>NUCLEOTIDE SEQUENCE [LARGE SCALE GENOMIC DNA]</scope>
    <source>
        <strain evidence="1 2">JCM 3324</strain>
    </source>
</reference>
<evidence type="ECO:0000313" key="1">
    <source>
        <dbReference type="EMBL" id="MFB9471466.1"/>
    </source>
</evidence>
<sequence length="229" mass="25883">MTNDLTDARDRLISPRELHQVAALLNMPRLHENATRDDDGAPYKNHQAALYAGIAEWARLSAQAAEHLGASEQPETTDEFAYLIEYTDRHAKGWYPAPSEQSHGMTLADRAETVAQTVLTRYIAHLADHRDDYELWLVDSLSLRASVWHVNTAEAYPRGLGPDRPSSPYAFSDAAIPPHAVEIRTPTQIHRVMDHRIPPWPDTLLWEAEPEPQVGLSQTYLASIEHRRN</sequence>
<dbReference type="Proteomes" id="UP001589568">
    <property type="component" value="Unassembled WGS sequence"/>
</dbReference>
<name>A0ABV5NNB6_9ACTN</name>
<dbReference type="EMBL" id="JBHMCF010000013">
    <property type="protein sequence ID" value="MFB9471466.1"/>
    <property type="molecule type" value="Genomic_DNA"/>
</dbReference>
<gene>
    <name evidence="1" type="ORF">ACFFR3_18240</name>
</gene>
<protein>
    <submittedName>
        <fullName evidence="1">Uncharacterized protein</fullName>
    </submittedName>
</protein>
<evidence type="ECO:0000313" key="2">
    <source>
        <dbReference type="Proteomes" id="UP001589568"/>
    </source>
</evidence>
<comment type="caution">
    <text evidence="1">The sequence shown here is derived from an EMBL/GenBank/DDBJ whole genome shotgun (WGS) entry which is preliminary data.</text>
</comment>
<accession>A0ABV5NNB6</accession>
<dbReference type="RefSeq" id="WP_345390859.1">
    <property type="nucleotide sequence ID" value="NZ_BAAAXS010000001.1"/>
</dbReference>
<proteinExistence type="predicted"/>
<organism evidence="1 2">
    <name type="scientific">Nonomuraea salmonea</name>
    <dbReference type="NCBI Taxonomy" id="46181"/>
    <lineage>
        <taxon>Bacteria</taxon>
        <taxon>Bacillati</taxon>
        <taxon>Actinomycetota</taxon>
        <taxon>Actinomycetes</taxon>
        <taxon>Streptosporangiales</taxon>
        <taxon>Streptosporangiaceae</taxon>
        <taxon>Nonomuraea</taxon>
    </lineage>
</organism>